<dbReference type="PANTHER" id="PTHR34222:SF89">
    <property type="match status" value="1"/>
</dbReference>
<dbReference type="Proteomes" id="UP001371456">
    <property type="component" value="Unassembled WGS sequence"/>
</dbReference>
<evidence type="ECO:0000313" key="2">
    <source>
        <dbReference type="EMBL" id="KAK6792213.1"/>
    </source>
</evidence>
<evidence type="ECO:0000313" key="3">
    <source>
        <dbReference type="Proteomes" id="UP001371456"/>
    </source>
</evidence>
<feature type="region of interest" description="Disordered" evidence="1">
    <location>
        <begin position="61"/>
        <end position="84"/>
    </location>
</feature>
<proteinExistence type="predicted"/>
<organism evidence="2 3">
    <name type="scientific">Solanum bulbocastanum</name>
    <name type="common">Wild potato</name>
    <dbReference type="NCBI Taxonomy" id="147425"/>
    <lineage>
        <taxon>Eukaryota</taxon>
        <taxon>Viridiplantae</taxon>
        <taxon>Streptophyta</taxon>
        <taxon>Embryophyta</taxon>
        <taxon>Tracheophyta</taxon>
        <taxon>Spermatophyta</taxon>
        <taxon>Magnoliopsida</taxon>
        <taxon>eudicotyledons</taxon>
        <taxon>Gunneridae</taxon>
        <taxon>Pentapetalae</taxon>
        <taxon>asterids</taxon>
        <taxon>lamiids</taxon>
        <taxon>Solanales</taxon>
        <taxon>Solanaceae</taxon>
        <taxon>Solanoideae</taxon>
        <taxon>Solaneae</taxon>
        <taxon>Solanum</taxon>
    </lineage>
</organism>
<comment type="caution">
    <text evidence="2">The sequence shown here is derived from an EMBL/GenBank/DDBJ whole genome shotgun (WGS) entry which is preliminary data.</text>
</comment>
<keyword evidence="3" id="KW-1185">Reference proteome</keyword>
<dbReference type="AlphaFoldDB" id="A0AAN8TPG8"/>
<reference evidence="2 3" key="1">
    <citation type="submission" date="2024-02" db="EMBL/GenBank/DDBJ databases">
        <title>de novo genome assembly of Solanum bulbocastanum strain 11H21.</title>
        <authorList>
            <person name="Hosaka A.J."/>
        </authorList>
    </citation>
    <scope>NUCLEOTIDE SEQUENCE [LARGE SCALE GENOMIC DNA]</scope>
    <source>
        <tissue evidence="2">Young leaves</tissue>
    </source>
</reference>
<accession>A0AAN8TPG8</accession>
<gene>
    <name evidence="2" type="ORF">RDI58_011294</name>
</gene>
<dbReference type="EMBL" id="JBANQN010000004">
    <property type="protein sequence ID" value="KAK6792213.1"/>
    <property type="molecule type" value="Genomic_DNA"/>
</dbReference>
<evidence type="ECO:0000256" key="1">
    <source>
        <dbReference type="SAM" id="MobiDB-lite"/>
    </source>
</evidence>
<dbReference type="PANTHER" id="PTHR34222">
    <property type="entry name" value="GAG_PRE-INTEGRS DOMAIN-CONTAINING PROTEIN"/>
    <property type="match status" value="1"/>
</dbReference>
<feature type="compositionally biased region" description="Low complexity" evidence="1">
    <location>
        <begin position="73"/>
        <end position="84"/>
    </location>
</feature>
<protein>
    <submittedName>
        <fullName evidence="2">Uncharacterized protein</fullName>
    </submittedName>
</protein>
<sequence>MYTAIRGNILMMNTLPSMAQAYAILSQEEKQREVKPHNHTALDSTSLNVFASAHNNAGVEGLRTNYSSSKGHTGNSRNMSRGNSSTSRSILFCDFCRRSSHTKERCYKLHGYPPNSKFSKGKNSSSAMANVCSSEIDGNHCKEDPELRKQIPLNLSKDQYE</sequence>
<name>A0AAN8TPG8_SOLBU</name>